<feature type="compositionally biased region" description="Basic residues" evidence="1">
    <location>
        <begin position="8"/>
        <end position="26"/>
    </location>
</feature>
<evidence type="ECO:0000256" key="1">
    <source>
        <dbReference type="SAM" id="MobiDB-lite"/>
    </source>
</evidence>
<evidence type="ECO:0000313" key="2">
    <source>
        <dbReference type="EMBL" id="CAA9307729.1"/>
    </source>
</evidence>
<name>A0A6J4KKX8_9ACTN</name>
<feature type="non-terminal residue" evidence="2">
    <location>
        <position position="35"/>
    </location>
</feature>
<gene>
    <name evidence="2" type="ORF">AVDCRST_MAG48-1822</name>
</gene>
<proteinExistence type="predicted"/>
<organism evidence="2">
    <name type="scientific">uncultured Friedmanniella sp</name>
    <dbReference type="NCBI Taxonomy" id="335381"/>
    <lineage>
        <taxon>Bacteria</taxon>
        <taxon>Bacillati</taxon>
        <taxon>Actinomycetota</taxon>
        <taxon>Actinomycetes</taxon>
        <taxon>Propionibacteriales</taxon>
        <taxon>Nocardioidaceae</taxon>
        <taxon>Friedmanniella</taxon>
        <taxon>environmental samples</taxon>
    </lineage>
</organism>
<dbReference type="EMBL" id="CADCTS010000266">
    <property type="protein sequence ID" value="CAA9307729.1"/>
    <property type="molecule type" value="Genomic_DNA"/>
</dbReference>
<sequence>DDDAGDRRARRAGGPRRGGARPRRRAGPVLPRRPA</sequence>
<dbReference type="AlphaFoldDB" id="A0A6J4KKX8"/>
<feature type="non-terminal residue" evidence="2">
    <location>
        <position position="1"/>
    </location>
</feature>
<accession>A0A6J4KKX8</accession>
<feature type="region of interest" description="Disordered" evidence="1">
    <location>
        <begin position="1"/>
        <end position="35"/>
    </location>
</feature>
<reference evidence="2" key="1">
    <citation type="submission" date="2020-02" db="EMBL/GenBank/DDBJ databases">
        <authorList>
            <person name="Meier V. D."/>
        </authorList>
    </citation>
    <scope>NUCLEOTIDE SEQUENCE</scope>
    <source>
        <strain evidence="2">AVDCRST_MAG48</strain>
    </source>
</reference>
<protein>
    <submittedName>
        <fullName evidence="2">Uncharacterized protein</fullName>
    </submittedName>
</protein>